<name>A0A9P3UX09_LYOSH</name>
<dbReference type="OrthoDB" id="3265169at2759"/>
<evidence type="ECO:0000313" key="2">
    <source>
        <dbReference type="EMBL" id="GLB45671.1"/>
    </source>
</evidence>
<dbReference type="EMBL" id="BRPK01000026">
    <property type="protein sequence ID" value="GLB45671.1"/>
    <property type="molecule type" value="Genomic_DNA"/>
</dbReference>
<feature type="region of interest" description="Disordered" evidence="1">
    <location>
        <begin position="94"/>
        <end position="116"/>
    </location>
</feature>
<gene>
    <name evidence="2" type="ORF">LshimejAT787_2600040</name>
</gene>
<organism evidence="2 3">
    <name type="scientific">Lyophyllum shimeji</name>
    <name type="common">Hon-shimeji</name>
    <name type="synonym">Tricholoma shimeji</name>
    <dbReference type="NCBI Taxonomy" id="47721"/>
    <lineage>
        <taxon>Eukaryota</taxon>
        <taxon>Fungi</taxon>
        <taxon>Dikarya</taxon>
        <taxon>Basidiomycota</taxon>
        <taxon>Agaricomycotina</taxon>
        <taxon>Agaricomycetes</taxon>
        <taxon>Agaricomycetidae</taxon>
        <taxon>Agaricales</taxon>
        <taxon>Tricholomatineae</taxon>
        <taxon>Lyophyllaceae</taxon>
        <taxon>Lyophyllum</taxon>
    </lineage>
</organism>
<dbReference type="AlphaFoldDB" id="A0A9P3UX09"/>
<proteinExistence type="predicted"/>
<protein>
    <submittedName>
        <fullName evidence="2">Uncharacterized protein</fullName>
    </submittedName>
</protein>
<feature type="region of interest" description="Disordered" evidence="1">
    <location>
        <begin position="1"/>
        <end position="70"/>
    </location>
</feature>
<accession>A0A9P3UX09</accession>
<sequence>MTLYDDMPHGIEVGGGGFIPPPPGASQGGQPYNPSPGTSAAQSSSTWLPAPAPAPAPTAPRSANAARTQAPPWLSGPSWAYVHYPPFRPQSGWSAPTPAGSWGDATPAGSWGSATPASASASANAYAYYSPWVNSQPGVGAQESTFGQPITASLWFNGGGVTLGAASPGFGGDTQGQGQGGGEALALVRKNSRHSHRHPHPAQNEYPNLMRSSADHVSQGSSRRPRLPPAPHDVPRRHRDAQSQVQRKPAAVLAVPTDAGRAVQNLARRRRDWRPDYDPRAGLASYIPRVSRPRSDFIEWHEPMKRTQHRYIAYKPH</sequence>
<feature type="compositionally biased region" description="Basic residues" evidence="1">
    <location>
        <begin position="190"/>
        <end position="200"/>
    </location>
</feature>
<dbReference type="Proteomes" id="UP001063166">
    <property type="component" value="Unassembled WGS sequence"/>
</dbReference>
<comment type="caution">
    <text evidence="2">The sequence shown here is derived from an EMBL/GenBank/DDBJ whole genome shotgun (WGS) entry which is preliminary data.</text>
</comment>
<feature type="compositionally biased region" description="Polar residues" evidence="1">
    <location>
        <begin position="35"/>
        <end position="47"/>
    </location>
</feature>
<evidence type="ECO:0000313" key="3">
    <source>
        <dbReference type="Proteomes" id="UP001063166"/>
    </source>
</evidence>
<feature type="compositionally biased region" description="Low complexity" evidence="1">
    <location>
        <begin position="107"/>
        <end position="116"/>
    </location>
</feature>
<feature type="region of interest" description="Disordered" evidence="1">
    <location>
        <begin position="190"/>
        <end position="250"/>
    </location>
</feature>
<reference evidence="2" key="1">
    <citation type="submission" date="2022-07" db="EMBL/GenBank/DDBJ databases">
        <title>The genome of Lyophyllum shimeji provides insight into the initial evolution of ectomycorrhizal fungal genome.</title>
        <authorList>
            <person name="Kobayashi Y."/>
            <person name="Shibata T."/>
            <person name="Hirakawa H."/>
            <person name="Shigenobu S."/>
            <person name="Nishiyama T."/>
            <person name="Yamada A."/>
            <person name="Hasebe M."/>
            <person name="Kawaguchi M."/>
        </authorList>
    </citation>
    <scope>NUCLEOTIDE SEQUENCE</scope>
    <source>
        <strain evidence="2">AT787</strain>
    </source>
</reference>
<keyword evidence="3" id="KW-1185">Reference proteome</keyword>
<evidence type="ECO:0000256" key="1">
    <source>
        <dbReference type="SAM" id="MobiDB-lite"/>
    </source>
</evidence>